<dbReference type="AlphaFoldDB" id="A0A914C9E9"/>
<keyword evidence="3" id="KW-0804">Transcription</keyword>
<protein>
    <submittedName>
        <fullName evidence="7">SGF29 C-terminal domain-containing protein</fullName>
    </submittedName>
</protein>
<evidence type="ECO:0000313" key="6">
    <source>
        <dbReference type="Proteomes" id="UP000887540"/>
    </source>
</evidence>
<sequence>MGRISKVDQAEAAASEKIQQTLSDISKKIKKIRSKTEKVNEALKAIKTQGERLVANNNGKMSQTNKQKIGVLYDTAMKQCISEEITLRSVLSDIEKVRRIQNEQKRRSNLRRGELIQLLQQQARTLPLWIGRVDGHPPPLVGGIPLDDDEKLNIGDYVAALVDDIWIMAEVKENLHGGKWLVKDIDDETDRTSTVKRNLIIPLPKYRADPQRDGHALFPREAIVLALYPQTTCFYKGVVDVVPATATDDYMIMFEDPAYASGFSPSMPAPQGFVINYKEIQAGKNGRRKKKDD</sequence>
<evidence type="ECO:0000259" key="5">
    <source>
        <dbReference type="PROSITE" id="PS51518"/>
    </source>
</evidence>
<dbReference type="Proteomes" id="UP000887540">
    <property type="component" value="Unplaced"/>
</dbReference>
<dbReference type="GO" id="GO:0005634">
    <property type="term" value="C:nucleus"/>
    <property type="evidence" value="ECO:0007669"/>
    <property type="project" value="UniProtKB-SubCell"/>
</dbReference>
<accession>A0A914C9E9</accession>
<feature type="domain" description="SGF29 C-terminal" evidence="5">
    <location>
        <begin position="148"/>
        <end position="283"/>
    </location>
</feature>
<organism evidence="6 7">
    <name type="scientific">Acrobeloides nanus</name>
    <dbReference type="NCBI Taxonomy" id="290746"/>
    <lineage>
        <taxon>Eukaryota</taxon>
        <taxon>Metazoa</taxon>
        <taxon>Ecdysozoa</taxon>
        <taxon>Nematoda</taxon>
        <taxon>Chromadorea</taxon>
        <taxon>Rhabditida</taxon>
        <taxon>Tylenchina</taxon>
        <taxon>Cephalobomorpha</taxon>
        <taxon>Cephaloboidea</taxon>
        <taxon>Cephalobidae</taxon>
        <taxon>Acrobeloides</taxon>
    </lineage>
</organism>
<dbReference type="Pfam" id="PF07039">
    <property type="entry name" value="SGF29_Tudor"/>
    <property type="match status" value="1"/>
</dbReference>
<dbReference type="InterPro" id="IPR037802">
    <property type="entry name" value="SGF29"/>
</dbReference>
<keyword evidence="6" id="KW-1185">Reference proteome</keyword>
<dbReference type="PROSITE" id="PS51518">
    <property type="entry name" value="SGF29_C"/>
    <property type="match status" value="1"/>
</dbReference>
<dbReference type="InterPro" id="IPR047287">
    <property type="entry name" value="Tudor_SGF29_rpt2"/>
</dbReference>
<dbReference type="Gene3D" id="2.30.30.140">
    <property type="match status" value="2"/>
</dbReference>
<dbReference type="PANTHER" id="PTHR21539">
    <property type="entry name" value="SAGA-ASSOCIATED FACTOR 29"/>
    <property type="match status" value="1"/>
</dbReference>
<evidence type="ECO:0000256" key="3">
    <source>
        <dbReference type="ARBA" id="ARBA00023163"/>
    </source>
</evidence>
<comment type="subcellular location">
    <subcellularLocation>
        <location evidence="1">Nucleus</location>
    </subcellularLocation>
</comment>
<dbReference type="CDD" id="cd20394">
    <property type="entry name" value="Tudor_SGF29_rpt2"/>
    <property type="match status" value="1"/>
</dbReference>
<name>A0A914C9E9_9BILA</name>
<dbReference type="WBParaSite" id="ACRNAN_Path_528.g1996.t1">
    <property type="protein sequence ID" value="ACRNAN_Path_528.g1996.t1"/>
    <property type="gene ID" value="ACRNAN_Path_528.g1996"/>
</dbReference>
<reference evidence="7" key="1">
    <citation type="submission" date="2022-11" db="UniProtKB">
        <authorList>
            <consortium name="WormBaseParasite"/>
        </authorList>
    </citation>
    <scope>IDENTIFICATION</scope>
</reference>
<keyword evidence="2" id="KW-0805">Transcription regulation</keyword>
<evidence type="ECO:0000256" key="1">
    <source>
        <dbReference type="ARBA" id="ARBA00004123"/>
    </source>
</evidence>
<evidence type="ECO:0000313" key="7">
    <source>
        <dbReference type="WBParaSite" id="ACRNAN_Path_528.g1996.t1"/>
    </source>
</evidence>
<evidence type="ECO:0000256" key="2">
    <source>
        <dbReference type="ARBA" id="ARBA00023015"/>
    </source>
</evidence>
<evidence type="ECO:0000256" key="4">
    <source>
        <dbReference type="ARBA" id="ARBA00023242"/>
    </source>
</evidence>
<dbReference type="InterPro" id="IPR010750">
    <property type="entry name" value="SGF29_tudor-like_dom"/>
</dbReference>
<proteinExistence type="predicted"/>
<dbReference type="GO" id="GO:0000124">
    <property type="term" value="C:SAGA complex"/>
    <property type="evidence" value="ECO:0007669"/>
    <property type="project" value="InterPro"/>
</dbReference>
<keyword evidence="4" id="KW-0539">Nucleus</keyword>
<dbReference type="PANTHER" id="PTHR21539:SF0">
    <property type="entry name" value="SAGA-ASSOCIATED FACTOR 29"/>
    <property type="match status" value="1"/>
</dbReference>